<feature type="transmembrane region" description="Helical" evidence="1">
    <location>
        <begin position="79"/>
        <end position="100"/>
    </location>
</feature>
<evidence type="ECO:0000313" key="3">
    <source>
        <dbReference type="Proteomes" id="UP000254082"/>
    </source>
</evidence>
<dbReference type="AlphaFoldDB" id="A0A380JEE4"/>
<evidence type="ECO:0000256" key="1">
    <source>
        <dbReference type="SAM" id="Phobius"/>
    </source>
</evidence>
<dbReference type="EMBL" id="UHFA01000002">
    <property type="protein sequence ID" value="SUN35386.1"/>
    <property type="molecule type" value="Genomic_DNA"/>
</dbReference>
<dbReference type="RefSeq" id="WP_002999547.1">
    <property type="nucleotide sequence ID" value="NZ_UHFA01000002.1"/>
</dbReference>
<keyword evidence="3" id="KW-1185">Reference proteome</keyword>
<keyword evidence="1" id="KW-0812">Transmembrane</keyword>
<feature type="transmembrane region" description="Helical" evidence="1">
    <location>
        <begin position="12"/>
        <end position="37"/>
    </location>
</feature>
<gene>
    <name evidence="2" type="ORF">NCTC11391_00366</name>
</gene>
<organism evidence="2 3">
    <name type="scientific">Streptococcus downei MFe28</name>
    <dbReference type="NCBI Taxonomy" id="764290"/>
    <lineage>
        <taxon>Bacteria</taxon>
        <taxon>Bacillati</taxon>
        <taxon>Bacillota</taxon>
        <taxon>Bacilli</taxon>
        <taxon>Lactobacillales</taxon>
        <taxon>Streptococcaceae</taxon>
        <taxon>Streptococcus</taxon>
    </lineage>
</organism>
<protein>
    <submittedName>
        <fullName evidence="2">ABC transport system permease</fullName>
    </submittedName>
</protein>
<feature type="transmembrane region" description="Helical" evidence="1">
    <location>
        <begin position="186"/>
        <end position="215"/>
    </location>
</feature>
<feature type="transmembrane region" description="Helical" evidence="1">
    <location>
        <begin position="385"/>
        <end position="403"/>
    </location>
</feature>
<dbReference type="Proteomes" id="UP000254082">
    <property type="component" value="Unassembled WGS sequence"/>
</dbReference>
<reference evidence="2 3" key="1">
    <citation type="submission" date="2018-06" db="EMBL/GenBank/DDBJ databases">
        <authorList>
            <consortium name="Pathogen Informatics"/>
            <person name="Doyle S."/>
        </authorList>
    </citation>
    <scope>NUCLEOTIDE SEQUENCE [LARGE SCALE GENOMIC DNA]</scope>
    <source>
        <strain evidence="3">NCTC 11391</strain>
    </source>
</reference>
<feature type="transmembrane region" description="Helical" evidence="1">
    <location>
        <begin position="838"/>
        <end position="861"/>
    </location>
</feature>
<keyword evidence="1" id="KW-1133">Transmembrane helix</keyword>
<feature type="transmembrane region" description="Helical" evidence="1">
    <location>
        <begin position="415"/>
        <end position="432"/>
    </location>
</feature>
<accession>A0A380JEE4</accession>
<dbReference type="Pfam" id="PF09586">
    <property type="entry name" value="YfhO"/>
    <property type="match status" value="1"/>
</dbReference>
<dbReference type="InterPro" id="IPR018580">
    <property type="entry name" value="Uncharacterised_YfhO"/>
</dbReference>
<feature type="transmembrane region" description="Helical" evidence="1">
    <location>
        <begin position="359"/>
        <end position="378"/>
    </location>
</feature>
<sequence length="873" mass="98716">MIAVLKKHRKSLAFYGLAFLLPTLIMLISLWCLGIYWGSRTTILASDGFHQYSIFAIQLRNILHGSDSLFYTFTSGLGLNFYALSSYYLGSFLSPFYYFFSVKSMADAVYLFTLIKFGLMGLSMSFTLRQLFVKLEKGLILSLSTSYALMSFAVSQLEINTWLDVSILAPLIILGLHRLLEKRSFWLYYLTLTLLFIQNYYFGFMMAIFLTLYFLTNLSRSSSWKQLVTSLTNFTVVSILAGLTSSIMLIPSYLDLSTHGEKFSTFNTLLTDKVWTFDLLAKNFVGAYDTTKFGAIPMIYVGLLPLVLAILFFTLKEINWQIKLSYFLLLGLIIASFYLNPLDLLWQGMHAPNMFLHRYAWLFSLLIILMAGESLSHLKSFGLKKLMGVFSFLIIGFGLTFLYRKHYTFLKPTQLILTLAFLLAYAVILTAFKKKQLNRVAMIVFTLIFSVLEIGLNSYYQVSRLNDEWVFPSRDGYEQDLPDIDYLVNYSKQEEKTFYRTERLLPQTGNDSMKFNYNGISQFSSVRNTASSSQLDRLGFQSNGTNLNLRYQNNTIIADSLFGLTYNIANEDIGKYGFAATNYSGPLTLYKNKNASQGAILTEGLYKDVKFSINTLDNQTYLLNNLSGLKQNYFTRLSSLSQEPSSPGLLNNRVTARASAGESTAKISYQVDVPANQQVYVSMPNLTLSNDSAKSILVTVNGKTYNYSSDNAYSFFNLGYFKEAKKLNLTFSFPENSQVSFDQPTFYGLDTLAYQRAMNKINQQTVSVTTHHNQVTANYQAKKAGSLFFTLPYDKGWSATVNGKPVKIRRAQKGFMVVDVPAGKGQVKLSFLPNGIKLASLLSLAGLILFISYSYGYHYFLGKSKTKGLGKKS</sequence>
<dbReference type="PANTHER" id="PTHR38454:SF1">
    <property type="entry name" value="INTEGRAL MEMBRANE PROTEIN"/>
    <property type="match status" value="1"/>
</dbReference>
<name>A0A380JEE4_STRDO</name>
<proteinExistence type="predicted"/>
<dbReference type="PANTHER" id="PTHR38454">
    <property type="entry name" value="INTEGRAL MEMBRANE PROTEIN-RELATED"/>
    <property type="match status" value="1"/>
</dbReference>
<feature type="transmembrane region" description="Helical" evidence="1">
    <location>
        <begin position="439"/>
        <end position="460"/>
    </location>
</feature>
<dbReference type="OrthoDB" id="9815466at2"/>
<feature type="transmembrane region" description="Helical" evidence="1">
    <location>
        <begin position="293"/>
        <end position="315"/>
    </location>
</feature>
<feature type="transmembrane region" description="Helical" evidence="1">
    <location>
        <begin position="109"/>
        <end position="132"/>
    </location>
</feature>
<keyword evidence="1" id="KW-0472">Membrane</keyword>
<feature type="transmembrane region" description="Helical" evidence="1">
    <location>
        <begin position="138"/>
        <end position="155"/>
    </location>
</feature>
<evidence type="ECO:0000313" key="2">
    <source>
        <dbReference type="EMBL" id="SUN35386.1"/>
    </source>
</evidence>
<feature type="transmembrane region" description="Helical" evidence="1">
    <location>
        <begin position="322"/>
        <end position="339"/>
    </location>
</feature>
<feature type="transmembrane region" description="Helical" evidence="1">
    <location>
        <begin position="227"/>
        <end position="250"/>
    </location>
</feature>
<feature type="transmembrane region" description="Helical" evidence="1">
    <location>
        <begin position="162"/>
        <end position="180"/>
    </location>
</feature>